<evidence type="ECO:0000313" key="2">
    <source>
        <dbReference type="Proteomes" id="UP000565262"/>
    </source>
</evidence>
<name>A0A839ISC4_9GAMM</name>
<dbReference type="AlphaFoldDB" id="A0A839ISC4"/>
<dbReference type="RefSeq" id="WP_182809656.1">
    <property type="nucleotide sequence ID" value="NZ_JACJFM010000020.1"/>
</dbReference>
<gene>
    <name evidence="1" type="ORF">H4O21_14830</name>
</gene>
<evidence type="ECO:0000313" key="1">
    <source>
        <dbReference type="EMBL" id="MBB1487878.1"/>
    </source>
</evidence>
<comment type="caution">
    <text evidence="1">The sequence shown here is derived from an EMBL/GenBank/DDBJ whole genome shotgun (WGS) entry which is preliminary data.</text>
</comment>
<dbReference type="Proteomes" id="UP000565262">
    <property type="component" value="Unassembled WGS sequence"/>
</dbReference>
<reference evidence="1 2" key="1">
    <citation type="submission" date="2020-08" db="EMBL/GenBank/DDBJ databases">
        <title>Oceanospirillum sp. nov. isolated from marine sediment.</title>
        <authorList>
            <person name="Ji X."/>
        </authorList>
    </citation>
    <scope>NUCLEOTIDE SEQUENCE [LARGE SCALE GENOMIC DNA]</scope>
    <source>
        <strain evidence="1 2">D5</strain>
    </source>
</reference>
<proteinExistence type="predicted"/>
<organism evidence="1 2">
    <name type="scientific">Oceanospirillum sediminis</name>
    <dbReference type="NCBI Taxonomy" id="2760088"/>
    <lineage>
        <taxon>Bacteria</taxon>
        <taxon>Pseudomonadati</taxon>
        <taxon>Pseudomonadota</taxon>
        <taxon>Gammaproteobacteria</taxon>
        <taxon>Oceanospirillales</taxon>
        <taxon>Oceanospirillaceae</taxon>
        <taxon>Oceanospirillum</taxon>
    </lineage>
</organism>
<protein>
    <submittedName>
        <fullName evidence="1">Uncharacterized protein</fullName>
    </submittedName>
</protein>
<sequence length="197" mass="22229">MASSSIIQKTSLSAYFHEQLIHFGGGLKPQPHEDTLWYLGEMLARLGDSRQLFAYQDGEYGLRPLALLYQDALNSERMWQRCLILRQLGDLSLFMSALFPEVFARKGLGKDYLSGMGGGAYEYLADHDHHAPHIYLELSSAFEEMIALVAQVCSRNTLSDTDNVIAIYQQWQKTKEPGLANKLRVLGIDVDHMGSHH</sequence>
<accession>A0A839ISC4</accession>
<dbReference type="EMBL" id="JACJFM010000020">
    <property type="protein sequence ID" value="MBB1487878.1"/>
    <property type="molecule type" value="Genomic_DNA"/>
</dbReference>
<keyword evidence="2" id="KW-1185">Reference proteome</keyword>